<protein>
    <recommendedName>
        <fullName evidence="1">Nbr1 FW domain-containing protein</fullName>
    </recommendedName>
</protein>
<accession>A0A0P6XAZ2</accession>
<comment type="caution">
    <text evidence="2">The sequence shown here is derived from an EMBL/GenBank/DDBJ whole genome shotgun (WGS) entry which is preliminary data.</text>
</comment>
<evidence type="ECO:0000259" key="1">
    <source>
        <dbReference type="Pfam" id="PF16158"/>
    </source>
</evidence>
<dbReference type="InterPro" id="IPR013783">
    <property type="entry name" value="Ig-like_fold"/>
</dbReference>
<dbReference type="Gene3D" id="2.60.40.10">
    <property type="entry name" value="Immunoglobulins"/>
    <property type="match status" value="1"/>
</dbReference>
<sequence>MATKEQRIKFQLVAVSLLLFLSGCIPLSPKREEAAVFIPPTVAVTPTPIPGPTISVSTPDVPRPTENASCSNLLAYVKDLTIPDGSMFSPGESIDKRWLVENQGTCNWNPRYSLRLSGGDSLGAPKEQSLVPAIAGSQAVIRITFTAPEKGGKYRSSWQAYTPDSKPFGDPVYVEIEVIPRVEPSPVR</sequence>
<dbReference type="STRING" id="229920.ADM99_10400"/>
<gene>
    <name evidence="2" type="ORF">ADM99_10400</name>
</gene>
<dbReference type="PANTHER" id="PTHR20930:SF0">
    <property type="entry name" value="PROTEIN ILRUN"/>
    <property type="match status" value="1"/>
</dbReference>
<reference evidence="2 3" key="1">
    <citation type="submission" date="2015-07" db="EMBL/GenBank/DDBJ databases">
        <title>Genome sequence of Leptolinea tardivitalis DSM 16556.</title>
        <authorList>
            <person name="Hemp J."/>
            <person name="Ward L.M."/>
            <person name="Pace L.A."/>
            <person name="Fischer W.W."/>
        </authorList>
    </citation>
    <scope>NUCLEOTIDE SEQUENCE [LARGE SCALE GENOMIC DNA]</scope>
    <source>
        <strain evidence="2 3">YMTK-2</strain>
    </source>
</reference>
<keyword evidence="3" id="KW-1185">Reference proteome</keyword>
<dbReference type="InterPro" id="IPR032350">
    <property type="entry name" value="Nbr1_FW"/>
</dbReference>
<dbReference type="AlphaFoldDB" id="A0A0P6XAZ2"/>
<organism evidence="2 3">
    <name type="scientific">Leptolinea tardivitalis</name>
    <dbReference type="NCBI Taxonomy" id="229920"/>
    <lineage>
        <taxon>Bacteria</taxon>
        <taxon>Bacillati</taxon>
        <taxon>Chloroflexota</taxon>
        <taxon>Anaerolineae</taxon>
        <taxon>Anaerolineales</taxon>
        <taxon>Anaerolineaceae</taxon>
        <taxon>Leptolinea</taxon>
    </lineage>
</organism>
<evidence type="ECO:0000313" key="2">
    <source>
        <dbReference type="EMBL" id="KPL71827.1"/>
    </source>
</evidence>
<dbReference type="EMBL" id="LGCK01000010">
    <property type="protein sequence ID" value="KPL71827.1"/>
    <property type="molecule type" value="Genomic_DNA"/>
</dbReference>
<dbReference type="PANTHER" id="PTHR20930">
    <property type="entry name" value="OVARIAN CARCINOMA ANTIGEN CA125-RELATED"/>
    <property type="match status" value="1"/>
</dbReference>
<dbReference type="Proteomes" id="UP000050430">
    <property type="component" value="Unassembled WGS sequence"/>
</dbReference>
<feature type="domain" description="Nbr1 FW" evidence="1">
    <location>
        <begin position="81"/>
        <end position="178"/>
    </location>
</feature>
<evidence type="ECO:0000313" key="3">
    <source>
        <dbReference type="Proteomes" id="UP000050430"/>
    </source>
</evidence>
<dbReference type="CDD" id="cd14947">
    <property type="entry name" value="NBR1_like"/>
    <property type="match status" value="1"/>
</dbReference>
<proteinExistence type="predicted"/>
<dbReference type="Pfam" id="PF16158">
    <property type="entry name" value="N_BRCA1_IG"/>
    <property type="match status" value="1"/>
</dbReference>
<dbReference type="RefSeq" id="WP_062420485.1">
    <property type="nucleotide sequence ID" value="NZ_BBYA01000002.1"/>
</dbReference>
<dbReference type="OrthoDB" id="166850at2"/>
<dbReference type="PROSITE" id="PS51257">
    <property type="entry name" value="PROKAR_LIPOPROTEIN"/>
    <property type="match status" value="1"/>
</dbReference>
<name>A0A0P6XAZ2_9CHLR</name>